<dbReference type="AlphaFoldDB" id="A0A646KRB1"/>
<keyword evidence="2" id="KW-0808">Transferase</keyword>
<proteinExistence type="predicted"/>
<dbReference type="InterPro" id="IPR016181">
    <property type="entry name" value="Acyl_CoA_acyltransferase"/>
</dbReference>
<dbReference type="GO" id="GO:0016747">
    <property type="term" value="F:acyltransferase activity, transferring groups other than amino-acyl groups"/>
    <property type="evidence" value="ECO:0007669"/>
    <property type="project" value="InterPro"/>
</dbReference>
<dbReference type="Proteomes" id="UP000419138">
    <property type="component" value="Unassembled WGS sequence"/>
</dbReference>
<dbReference type="EMBL" id="VCLA01000194">
    <property type="protein sequence ID" value="MQT04775.1"/>
    <property type="molecule type" value="Genomic_DNA"/>
</dbReference>
<comment type="caution">
    <text evidence="2">The sequence shown here is derived from an EMBL/GenBank/DDBJ whole genome shotgun (WGS) entry which is preliminary data.</text>
</comment>
<protein>
    <submittedName>
        <fullName evidence="2">GNAT family N-acetyltransferase</fullName>
    </submittedName>
</protein>
<sequence>MGLPYATVDVLRQHWWNKSTSILRERRKEVHGMEAEYQRYDGVTAKTVADELVDTYSEVYSVPPYVDDPFFTVDMFGDRLHRAFGMPGFEAVTARVDGQVVGLVHGVTLTADKPWWVSLDDRAGDKLRTAVENGEVFWLRELMVRPKYGRQGLGRQLHDTIITGREETATALTCVIGNEPAHSAYLRWGYRIMGQIKHAPESPVYDAMVLSSHPM</sequence>
<dbReference type="PROSITE" id="PS51186">
    <property type="entry name" value="GNAT"/>
    <property type="match status" value="1"/>
</dbReference>
<gene>
    <name evidence="2" type="ORF">FF041_32925</name>
</gene>
<dbReference type="SUPFAM" id="SSF55729">
    <property type="entry name" value="Acyl-CoA N-acyltransferases (Nat)"/>
    <property type="match status" value="1"/>
</dbReference>
<dbReference type="CDD" id="cd04301">
    <property type="entry name" value="NAT_SF"/>
    <property type="match status" value="1"/>
</dbReference>
<organism evidence="2 3">
    <name type="scientific">Streptomyces jumonjinensis</name>
    <dbReference type="NCBI Taxonomy" id="1945"/>
    <lineage>
        <taxon>Bacteria</taxon>
        <taxon>Bacillati</taxon>
        <taxon>Actinomycetota</taxon>
        <taxon>Actinomycetes</taxon>
        <taxon>Kitasatosporales</taxon>
        <taxon>Streptomycetaceae</taxon>
        <taxon>Streptomyces</taxon>
    </lineage>
</organism>
<feature type="domain" description="N-acetyltransferase" evidence="1">
    <location>
        <begin position="38"/>
        <end position="211"/>
    </location>
</feature>
<accession>A0A646KRB1</accession>
<dbReference type="InterPro" id="IPR000182">
    <property type="entry name" value="GNAT_dom"/>
</dbReference>
<evidence type="ECO:0000259" key="1">
    <source>
        <dbReference type="PROSITE" id="PS51186"/>
    </source>
</evidence>
<evidence type="ECO:0000313" key="2">
    <source>
        <dbReference type="EMBL" id="MQT04775.1"/>
    </source>
</evidence>
<reference evidence="2 3" key="1">
    <citation type="submission" date="2019-05" db="EMBL/GenBank/DDBJ databases">
        <title>Comparative genomics and metabolomics analyses of clavulanic acid producing Streptomyces species provides insight into specialized metabolism and evolution of beta-lactam biosynthetic gene clusters.</title>
        <authorList>
            <person name="Moore M.A."/>
            <person name="Cruz-Morales P."/>
            <person name="Barona Gomez F."/>
            <person name="Kapil T."/>
        </authorList>
    </citation>
    <scope>NUCLEOTIDE SEQUENCE [LARGE SCALE GENOMIC DNA]</scope>
    <source>
        <strain evidence="2 3">NRRL 5741</strain>
    </source>
</reference>
<keyword evidence="3" id="KW-1185">Reference proteome</keyword>
<evidence type="ECO:0000313" key="3">
    <source>
        <dbReference type="Proteomes" id="UP000419138"/>
    </source>
</evidence>
<dbReference type="Pfam" id="PF00583">
    <property type="entry name" value="Acetyltransf_1"/>
    <property type="match status" value="1"/>
</dbReference>
<name>A0A646KRB1_STRJU</name>
<dbReference type="Gene3D" id="3.40.630.30">
    <property type="match status" value="1"/>
</dbReference>
<dbReference type="OrthoDB" id="3627466at2"/>